<dbReference type="AlphaFoldDB" id="A0A4S8PBB5"/>
<keyword evidence="1" id="KW-0812">Transmembrane</keyword>
<keyword evidence="3" id="KW-1185">Reference proteome</keyword>
<evidence type="ECO:0000313" key="2">
    <source>
        <dbReference type="EMBL" id="THV26442.1"/>
    </source>
</evidence>
<comment type="caution">
    <text evidence="2">The sequence shown here is derived from an EMBL/GenBank/DDBJ whole genome shotgun (WGS) entry which is preliminary data.</text>
</comment>
<protein>
    <submittedName>
        <fullName evidence="2">Uncharacterized protein</fullName>
    </submittedName>
</protein>
<name>A0A4S8PBB5_9ACTN</name>
<dbReference type="RefSeq" id="WP_136531071.1">
    <property type="nucleotide sequence ID" value="NZ_STGX01000014.1"/>
</dbReference>
<evidence type="ECO:0000256" key="1">
    <source>
        <dbReference type="SAM" id="Phobius"/>
    </source>
</evidence>
<dbReference type="OrthoDB" id="9867953at2"/>
<feature type="transmembrane region" description="Helical" evidence="1">
    <location>
        <begin position="12"/>
        <end position="34"/>
    </location>
</feature>
<sequence length="130" mass="14072">MAKQPNVSKPVAVAVVIGLVAVVVLIVVGLAKLLGPGYDQYEGQCLASEVNENDSNYDDLFIDCSDAAAHWEVTKVYTSEPAHADWSSESSARRWLERACDVDAEGPDRKALVFRVNDDRGFLACATALD</sequence>
<dbReference type="Proteomes" id="UP000305792">
    <property type="component" value="Unassembled WGS sequence"/>
</dbReference>
<proteinExistence type="predicted"/>
<evidence type="ECO:0000313" key="3">
    <source>
        <dbReference type="Proteomes" id="UP000305792"/>
    </source>
</evidence>
<keyword evidence="1" id="KW-1133">Transmembrane helix</keyword>
<reference evidence="2 3" key="1">
    <citation type="journal article" date="2018" name="Int. J. Syst. Evol. Microbiol.">
        <title>Glycomyces paridis sp. nov., isolated from the medicinal plant Paris polyphylla.</title>
        <authorList>
            <person name="Fang X.M."/>
            <person name="Bai J.L."/>
            <person name="Su J."/>
            <person name="Zhao L.L."/>
            <person name="Liu H.Y."/>
            <person name="Ma B.P."/>
            <person name="Zhang Y.Q."/>
            <person name="Yu L.Y."/>
        </authorList>
    </citation>
    <scope>NUCLEOTIDE SEQUENCE [LARGE SCALE GENOMIC DNA]</scope>
    <source>
        <strain evidence="2 3">CPCC 204357</strain>
    </source>
</reference>
<keyword evidence="1" id="KW-0472">Membrane</keyword>
<accession>A0A4S8PBB5</accession>
<gene>
    <name evidence="2" type="ORF">E9998_17935</name>
</gene>
<dbReference type="EMBL" id="STGX01000014">
    <property type="protein sequence ID" value="THV26442.1"/>
    <property type="molecule type" value="Genomic_DNA"/>
</dbReference>
<organism evidence="2 3">
    <name type="scientific">Glycomyces paridis</name>
    <dbReference type="NCBI Taxonomy" id="2126555"/>
    <lineage>
        <taxon>Bacteria</taxon>
        <taxon>Bacillati</taxon>
        <taxon>Actinomycetota</taxon>
        <taxon>Actinomycetes</taxon>
        <taxon>Glycomycetales</taxon>
        <taxon>Glycomycetaceae</taxon>
        <taxon>Glycomyces</taxon>
    </lineage>
</organism>